<dbReference type="InterPro" id="IPR038720">
    <property type="entry name" value="YprB_RNase_H-like_dom"/>
</dbReference>
<dbReference type="EMBL" id="DTGD01000006">
    <property type="protein sequence ID" value="HGB35306.1"/>
    <property type="molecule type" value="Genomic_DNA"/>
</dbReference>
<reference evidence="2" key="1">
    <citation type="journal article" date="2020" name="mSystems">
        <title>Genome- and Community-Level Interaction Insights into Carbon Utilization and Element Cycling Functions of Hydrothermarchaeota in Hydrothermal Sediment.</title>
        <authorList>
            <person name="Zhou Z."/>
            <person name="Liu Y."/>
            <person name="Xu W."/>
            <person name="Pan J."/>
            <person name="Luo Z.H."/>
            <person name="Li M."/>
        </authorList>
    </citation>
    <scope>NUCLEOTIDE SEQUENCE [LARGE SCALE GENOMIC DNA]</scope>
    <source>
        <strain evidence="2">SpSt-754</strain>
    </source>
</reference>
<name>A0A7V3NUL9_UNCW3</name>
<dbReference type="SUPFAM" id="SSF53098">
    <property type="entry name" value="Ribonuclease H-like"/>
    <property type="match status" value="1"/>
</dbReference>
<organism evidence="2">
    <name type="scientific">candidate division WOR-3 bacterium</name>
    <dbReference type="NCBI Taxonomy" id="2052148"/>
    <lineage>
        <taxon>Bacteria</taxon>
        <taxon>Bacteria division WOR-3</taxon>
    </lineage>
</organism>
<evidence type="ECO:0000259" key="1">
    <source>
        <dbReference type="Pfam" id="PF13482"/>
    </source>
</evidence>
<gene>
    <name evidence="2" type="ORF">ENV38_00145</name>
</gene>
<dbReference type="Gene3D" id="3.30.420.10">
    <property type="entry name" value="Ribonuclease H-like superfamily/Ribonuclease H"/>
    <property type="match status" value="1"/>
</dbReference>
<dbReference type="Pfam" id="PF13482">
    <property type="entry name" value="RNase_H_2"/>
    <property type="match status" value="1"/>
</dbReference>
<sequence>MSIQKKQVDALIKEILERTQGERFFEVSSIDKHKGYQIIKIEVENTIPIFQDEINSLELLTSTKKNSQKLRLLEELHRTSYEDLAIFDIETRGLSSDGPIFLAGFYFPGKEKSISVQFVAKTLSKEKNLLRWVINHFKKFKVITYNGSVFDLPFVKKRCELHKLDFVNPAFHLDILPLARSIWKETYASRKLTILEHNLMEIYREFDVPSNLLPTIIKLYEKTGDEKYLKIVSRHNLYDLLTTFKLIFEIRKNLMLTN</sequence>
<feature type="domain" description="YprB ribonuclease H-like" evidence="1">
    <location>
        <begin position="86"/>
        <end position="247"/>
    </location>
</feature>
<evidence type="ECO:0000313" key="2">
    <source>
        <dbReference type="EMBL" id="HGB35306.1"/>
    </source>
</evidence>
<accession>A0A7V3NUL9</accession>
<comment type="caution">
    <text evidence="2">The sequence shown here is derived from an EMBL/GenBank/DDBJ whole genome shotgun (WGS) entry which is preliminary data.</text>
</comment>
<dbReference type="PANTHER" id="PTHR38462:SF1">
    <property type="entry name" value="YPRB RIBONUCLEASE H-LIKE DOMAIN-CONTAINING PROTEIN"/>
    <property type="match status" value="1"/>
</dbReference>
<dbReference type="InterPro" id="IPR036397">
    <property type="entry name" value="RNaseH_sf"/>
</dbReference>
<protein>
    <recommendedName>
        <fullName evidence="1">YprB ribonuclease H-like domain-containing protein</fullName>
    </recommendedName>
</protein>
<dbReference type="AlphaFoldDB" id="A0A7V3NUL9"/>
<proteinExistence type="predicted"/>
<dbReference type="PANTHER" id="PTHR38462">
    <property type="entry name" value="EXONUCLEASE-LIKE PROTEIN"/>
    <property type="match status" value="1"/>
</dbReference>
<dbReference type="InterPro" id="IPR012337">
    <property type="entry name" value="RNaseH-like_sf"/>
</dbReference>
<dbReference type="GO" id="GO:0003676">
    <property type="term" value="F:nucleic acid binding"/>
    <property type="evidence" value="ECO:0007669"/>
    <property type="project" value="InterPro"/>
</dbReference>